<feature type="coiled-coil region" evidence="1">
    <location>
        <begin position="231"/>
        <end position="298"/>
    </location>
</feature>
<comment type="caution">
    <text evidence="3">The sequence shown here is derived from an EMBL/GenBank/DDBJ whole genome shotgun (WGS) entry which is preliminary data.</text>
</comment>
<evidence type="ECO:0000256" key="2">
    <source>
        <dbReference type="SAM" id="Phobius"/>
    </source>
</evidence>
<feature type="transmembrane region" description="Helical" evidence="2">
    <location>
        <begin position="330"/>
        <end position="351"/>
    </location>
</feature>
<dbReference type="RefSeq" id="WP_380035437.1">
    <property type="nucleotide sequence ID" value="NZ_JBHSHB010000024.1"/>
</dbReference>
<protein>
    <recommendedName>
        <fullName evidence="5">Polysaccharide chain length determinant N-terminal domain-containing protein</fullName>
    </recommendedName>
</protein>
<evidence type="ECO:0000256" key="1">
    <source>
        <dbReference type="SAM" id="Coils"/>
    </source>
</evidence>
<keyword evidence="2" id="KW-1133">Transmembrane helix</keyword>
<keyword evidence="1" id="KW-0175">Coiled coil</keyword>
<evidence type="ECO:0000313" key="3">
    <source>
        <dbReference type="EMBL" id="MFC4691482.1"/>
    </source>
</evidence>
<keyword evidence="2" id="KW-0472">Membrane</keyword>
<name>A0ABV9LCA0_9FLAO</name>
<dbReference type="PANTHER" id="PTHR32309">
    <property type="entry name" value="TYROSINE-PROTEIN KINASE"/>
    <property type="match status" value="1"/>
</dbReference>
<gene>
    <name evidence="3" type="ORF">ACFO5T_13670</name>
</gene>
<evidence type="ECO:0000313" key="4">
    <source>
        <dbReference type="Proteomes" id="UP001595878"/>
    </source>
</evidence>
<dbReference type="EMBL" id="JBHSHB010000024">
    <property type="protein sequence ID" value="MFC4691482.1"/>
    <property type="molecule type" value="Genomic_DNA"/>
</dbReference>
<feature type="transmembrane region" description="Helical" evidence="2">
    <location>
        <begin position="29"/>
        <end position="47"/>
    </location>
</feature>
<organism evidence="3 4">
    <name type="scientific">Dokdonia genika</name>
    <dbReference type="NCBI Taxonomy" id="308113"/>
    <lineage>
        <taxon>Bacteria</taxon>
        <taxon>Pseudomonadati</taxon>
        <taxon>Bacteroidota</taxon>
        <taxon>Flavobacteriia</taxon>
        <taxon>Flavobacteriales</taxon>
        <taxon>Flavobacteriaceae</taxon>
        <taxon>Dokdonia</taxon>
    </lineage>
</organism>
<dbReference type="Proteomes" id="UP001595878">
    <property type="component" value="Unassembled WGS sequence"/>
</dbReference>
<sequence>MEERIDHSNENDYKIILGLVKGFLQTKKFIFVSILIFVLLGIVVVLFTPKTYSSRVLFITQDSSSAQSSGLGGIASLISGGSIKSSSSSDIPTFLYPQIINSWEFRKQLFDIPIKLKNEDSLITFEEYVINKEGLSLSEYIVKYTIGLPKLIFSDDSSPKRVVNKLDSLEYISSNDKRVLKSLKNKLSFSISEEDGTLEIKTIFEEEPVAAAQLAQQVQVRLQKEIIRYRIAKAREKYNFIEVQYEDTKQKYKDAQIRLASYTDRNRFNATESSLIRKRQLENEATLLYTLYSDLEQQRISQSLKIKEDTPNFTLINPAVVPLQPENGNMLTKIILFAIIGFMFAVFRYVFIVSKKYIRSLWTEV</sequence>
<keyword evidence="2" id="KW-0812">Transmembrane</keyword>
<accession>A0ABV9LCA0</accession>
<evidence type="ECO:0008006" key="5">
    <source>
        <dbReference type="Google" id="ProtNLM"/>
    </source>
</evidence>
<dbReference type="InterPro" id="IPR050445">
    <property type="entry name" value="Bact_polysacc_biosynth/exp"/>
</dbReference>
<dbReference type="PANTHER" id="PTHR32309:SF13">
    <property type="entry name" value="FERRIC ENTEROBACTIN TRANSPORT PROTEIN FEPE"/>
    <property type="match status" value="1"/>
</dbReference>
<keyword evidence="4" id="KW-1185">Reference proteome</keyword>
<reference evidence="4" key="1">
    <citation type="journal article" date="2019" name="Int. J. Syst. Evol. Microbiol.">
        <title>The Global Catalogue of Microorganisms (GCM) 10K type strain sequencing project: providing services to taxonomists for standard genome sequencing and annotation.</title>
        <authorList>
            <consortium name="The Broad Institute Genomics Platform"/>
            <consortium name="The Broad Institute Genome Sequencing Center for Infectious Disease"/>
            <person name="Wu L."/>
            <person name="Ma J."/>
        </authorList>
    </citation>
    <scope>NUCLEOTIDE SEQUENCE [LARGE SCALE GENOMIC DNA]</scope>
    <source>
        <strain evidence="4">CGMCC 4.7427</strain>
    </source>
</reference>
<proteinExistence type="predicted"/>